<reference evidence="2" key="1">
    <citation type="submission" date="2023-01" db="EMBL/GenBank/DDBJ databases">
        <authorList>
            <person name="Van Ghelder C."/>
            <person name="Rancurel C."/>
        </authorList>
    </citation>
    <scope>NUCLEOTIDE SEQUENCE</scope>
    <source>
        <strain evidence="2">CNCM I-4278</strain>
    </source>
</reference>
<feature type="compositionally biased region" description="Basic and acidic residues" evidence="1">
    <location>
        <begin position="1"/>
        <end position="11"/>
    </location>
</feature>
<comment type="caution">
    <text evidence="2">The sequence shown here is derived from an EMBL/GenBank/DDBJ whole genome shotgun (WGS) entry which is preliminary data.</text>
</comment>
<feature type="region of interest" description="Disordered" evidence="1">
    <location>
        <begin position="1"/>
        <end position="37"/>
    </location>
</feature>
<evidence type="ECO:0000313" key="3">
    <source>
        <dbReference type="Proteomes" id="UP001152607"/>
    </source>
</evidence>
<dbReference type="AlphaFoldDB" id="A0A9W4USU6"/>
<dbReference type="EMBL" id="CAOQHR010000012">
    <property type="protein sequence ID" value="CAI6341550.1"/>
    <property type="molecule type" value="Genomic_DNA"/>
</dbReference>
<accession>A0A9W4USU6</accession>
<protein>
    <submittedName>
        <fullName evidence="2">Uncharacterized protein</fullName>
    </submittedName>
</protein>
<sequence length="63" mass="7038">MQRDGQWKPDADADAPAVQRQEGTAGTARDNTTHHKSTALNTVISLPIDQLLLIFYEMRDSKL</sequence>
<organism evidence="2 3">
    <name type="scientific">Periconia digitata</name>
    <dbReference type="NCBI Taxonomy" id="1303443"/>
    <lineage>
        <taxon>Eukaryota</taxon>
        <taxon>Fungi</taxon>
        <taxon>Dikarya</taxon>
        <taxon>Ascomycota</taxon>
        <taxon>Pezizomycotina</taxon>
        <taxon>Dothideomycetes</taxon>
        <taxon>Pleosporomycetidae</taxon>
        <taxon>Pleosporales</taxon>
        <taxon>Massarineae</taxon>
        <taxon>Periconiaceae</taxon>
        <taxon>Periconia</taxon>
    </lineage>
</organism>
<evidence type="ECO:0000313" key="2">
    <source>
        <dbReference type="EMBL" id="CAI6341550.1"/>
    </source>
</evidence>
<gene>
    <name evidence="2" type="ORF">PDIGIT_LOCUS14748</name>
</gene>
<keyword evidence="3" id="KW-1185">Reference proteome</keyword>
<dbReference type="Proteomes" id="UP001152607">
    <property type="component" value="Unassembled WGS sequence"/>
</dbReference>
<name>A0A9W4USU6_9PLEO</name>
<evidence type="ECO:0000256" key="1">
    <source>
        <dbReference type="SAM" id="MobiDB-lite"/>
    </source>
</evidence>
<proteinExistence type="predicted"/>